<dbReference type="EMBL" id="JBIAZU010000001">
    <property type="protein sequence ID" value="MFF5289201.1"/>
    <property type="molecule type" value="Genomic_DNA"/>
</dbReference>
<dbReference type="Pfam" id="PF00356">
    <property type="entry name" value="LacI"/>
    <property type="match status" value="1"/>
</dbReference>
<dbReference type="SUPFAM" id="SSF53822">
    <property type="entry name" value="Periplasmic binding protein-like I"/>
    <property type="match status" value="1"/>
</dbReference>
<keyword evidence="3" id="KW-0804">Transcription</keyword>
<evidence type="ECO:0000313" key="5">
    <source>
        <dbReference type="EMBL" id="MFF5289201.1"/>
    </source>
</evidence>
<name>A0ABW6WAJ4_9ACTN</name>
<dbReference type="GO" id="GO:0003677">
    <property type="term" value="F:DNA binding"/>
    <property type="evidence" value="ECO:0007669"/>
    <property type="project" value="UniProtKB-KW"/>
</dbReference>
<dbReference type="SUPFAM" id="SSF47413">
    <property type="entry name" value="lambda repressor-like DNA-binding domains"/>
    <property type="match status" value="1"/>
</dbReference>
<dbReference type="InterPro" id="IPR000843">
    <property type="entry name" value="HTH_LacI"/>
</dbReference>
<protein>
    <submittedName>
        <fullName evidence="5">LacI family DNA-binding transcriptional regulator</fullName>
    </submittedName>
</protein>
<feature type="domain" description="HTH lacI-type" evidence="4">
    <location>
        <begin position="2"/>
        <end position="56"/>
    </location>
</feature>
<comment type="caution">
    <text evidence="5">The sequence shown here is derived from an EMBL/GenBank/DDBJ whole genome shotgun (WGS) entry which is preliminary data.</text>
</comment>
<evidence type="ECO:0000313" key="6">
    <source>
        <dbReference type="Proteomes" id="UP001602245"/>
    </source>
</evidence>
<dbReference type="SMART" id="SM00354">
    <property type="entry name" value="HTH_LACI"/>
    <property type="match status" value="1"/>
</dbReference>
<dbReference type="Proteomes" id="UP001602245">
    <property type="component" value="Unassembled WGS sequence"/>
</dbReference>
<reference evidence="5 6" key="1">
    <citation type="submission" date="2024-10" db="EMBL/GenBank/DDBJ databases">
        <title>The Natural Products Discovery Center: Release of the First 8490 Sequenced Strains for Exploring Actinobacteria Biosynthetic Diversity.</title>
        <authorList>
            <person name="Kalkreuter E."/>
            <person name="Kautsar S.A."/>
            <person name="Yang D."/>
            <person name="Bader C.D."/>
            <person name="Teijaro C.N."/>
            <person name="Fluegel L."/>
            <person name="Davis C.M."/>
            <person name="Simpson J.R."/>
            <person name="Lauterbach L."/>
            <person name="Steele A.D."/>
            <person name="Gui C."/>
            <person name="Meng S."/>
            <person name="Li G."/>
            <person name="Viehrig K."/>
            <person name="Ye F."/>
            <person name="Su P."/>
            <person name="Kiefer A.F."/>
            <person name="Nichols A."/>
            <person name="Cepeda A.J."/>
            <person name="Yan W."/>
            <person name="Fan B."/>
            <person name="Jiang Y."/>
            <person name="Adhikari A."/>
            <person name="Zheng C.-J."/>
            <person name="Schuster L."/>
            <person name="Cowan T.M."/>
            <person name="Smanski M.J."/>
            <person name="Chevrette M.G."/>
            <person name="De Carvalho L.P.S."/>
            <person name="Shen B."/>
        </authorList>
    </citation>
    <scope>NUCLEOTIDE SEQUENCE [LARGE SCALE GENOMIC DNA]</scope>
    <source>
        <strain evidence="5 6">NPDC000087</strain>
    </source>
</reference>
<keyword evidence="2 5" id="KW-0238">DNA-binding</keyword>
<evidence type="ECO:0000256" key="2">
    <source>
        <dbReference type="ARBA" id="ARBA00023125"/>
    </source>
</evidence>
<dbReference type="CDD" id="cd01392">
    <property type="entry name" value="HTH_LacI"/>
    <property type="match status" value="1"/>
</dbReference>
<keyword evidence="6" id="KW-1185">Reference proteome</keyword>
<proteinExistence type="predicted"/>
<sequence>MSTMRQVAERAGVSAKSVSRVINNDRYVSADVRRRVEQAVAELSYVPNELARTFRSGRDAAIGVAIPDLSDPFFARLTREIEQIARSRGLAVLITSLGQDGAEEQSRVEALLRRQLNGLVTTPVSADQSYLKPWQDRIAIVFIDRPPAGIVADSVVEDDHGGAYAATRHLIGHGHRRIAFIGDSIATATTARRFKGYRHALRDAGVTPDPSLIRFGPTTGREAGTAAVDLLNADLPPTALFSSNAWSTIGIIPALQIAGYRSVPLVSFGDFPLAEAIRPAPTVVDQDPASVGRAAATRLFERIEHPRRRLKRQIVLPVPLIARESCCGQETLPVPADPALAI</sequence>
<dbReference type="PANTHER" id="PTHR30146">
    <property type="entry name" value="LACI-RELATED TRANSCRIPTIONAL REPRESSOR"/>
    <property type="match status" value="1"/>
</dbReference>
<evidence type="ECO:0000259" key="4">
    <source>
        <dbReference type="PROSITE" id="PS50932"/>
    </source>
</evidence>
<gene>
    <name evidence="5" type="ORF">ACFY35_07175</name>
</gene>
<dbReference type="Pfam" id="PF13377">
    <property type="entry name" value="Peripla_BP_3"/>
    <property type="match status" value="1"/>
</dbReference>
<dbReference type="InterPro" id="IPR028082">
    <property type="entry name" value="Peripla_BP_I"/>
</dbReference>
<dbReference type="InterPro" id="IPR010982">
    <property type="entry name" value="Lambda_DNA-bd_dom_sf"/>
</dbReference>
<dbReference type="Gene3D" id="3.40.50.2300">
    <property type="match status" value="2"/>
</dbReference>
<evidence type="ECO:0000256" key="1">
    <source>
        <dbReference type="ARBA" id="ARBA00023015"/>
    </source>
</evidence>
<dbReference type="InterPro" id="IPR046335">
    <property type="entry name" value="LacI/GalR-like_sensor"/>
</dbReference>
<keyword evidence="1" id="KW-0805">Transcription regulation</keyword>
<dbReference type="PROSITE" id="PS50932">
    <property type="entry name" value="HTH_LACI_2"/>
    <property type="match status" value="1"/>
</dbReference>
<dbReference type="Gene3D" id="1.10.260.40">
    <property type="entry name" value="lambda repressor-like DNA-binding domains"/>
    <property type="match status" value="1"/>
</dbReference>
<dbReference type="PANTHER" id="PTHR30146:SF109">
    <property type="entry name" value="HTH-TYPE TRANSCRIPTIONAL REGULATOR GALS"/>
    <property type="match status" value="1"/>
</dbReference>
<organism evidence="5 6">
    <name type="scientific">Paractinoplanes globisporus</name>
    <dbReference type="NCBI Taxonomy" id="113565"/>
    <lineage>
        <taxon>Bacteria</taxon>
        <taxon>Bacillati</taxon>
        <taxon>Actinomycetota</taxon>
        <taxon>Actinomycetes</taxon>
        <taxon>Micromonosporales</taxon>
        <taxon>Micromonosporaceae</taxon>
        <taxon>Paractinoplanes</taxon>
    </lineage>
</organism>
<dbReference type="CDD" id="cd06267">
    <property type="entry name" value="PBP1_LacI_sugar_binding-like"/>
    <property type="match status" value="1"/>
</dbReference>
<dbReference type="RefSeq" id="WP_020509545.1">
    <property type="nucleotide sequence ID" value="NZ_JBIAZU010000001.1"/>
</dbReference>
<evidence type="ECO:0000256" key="3">
    <source>
        <dbReference type="ARBA" id="ARBA00023163"/>
    </source>
</evidence>
<accession>A0ABW6WAJ4</accession>